<sequence>MTLRQIRSYGPGMPTPTAPYGLTGRTALITGAASGIGRATAVLLAEAGAHVHCADRDEQGLAETAALVTKAGGAATVHPLDVTDRAALRAAVTAAGPLDITAAIAGVMHTSSVLETADEDLDRVLDINFKGVLRTCQEAARSMIAAGRPGSIVTMASGAVDAAQPGLLCYSAAKAAVVQLTKTLATEAGPHGIRVNAVAPGWIRTPMTGRHSPEVQEQTEAAMVRMSPLRRVGEPEDIARAVLYLASDASSFMTGQILRPNGGVSMPW</sequence>
<proteinExistence type="inferred from homology"/>
<accession>A0A0L8MBK9</accession>
<dbReference type="PANTHER" id="PTHR24321:SF8">
    <property type="entry name" value="ESTRADIOL 17-BETA-DEHYDROGENASE 8-RELATED"/>
    <property type="match status" value="1"/>
</dbReference>
<comment type="caution">
    <text evidence="5">The sequence shown here is derived from an EMBL/GenBank/DDBJ whole genome shotgun (WGS) entry which is preliminary data.</text>
</comment>
<dbReference type="PATRIC" id="fig|1961.12.peg.5034"/>
<dbReference type="SMART" id="SM00822">
    <property type="entry name" value="PKS_KR"/>
    <property type="match status" value="1"/>
</dbReference>
<dbReference type="Gene3D" id="3.40.50.720">
    <property type="entry name" value="NAD(P)-binding Rossmann-like Domain"/>
    <property type="match status" value="1"/>
</dbReference>
<dbReference type="InterPro" id="IPR057326">
    <property type="entry name" value="KR_dom"/>
</dbReference>
<dbReference type="FunFam" id="3.40.50.720:FF:000084">
    <property type="entry name" value="Short-chain dehydrogenase reductase"/>
    <property type="match status" value="1"/>
</dbReference>
<evidence type="ECO:0000256" key="2">
    <source>
        <dbReference type="ARBA" id="ARBA00023002"/>
    </source>
</evidence>
<protein>
    <submittedName>
        <fullName evidence="5">3-oxoacyl-ACP reductase</fullName>
    </submittedName>
</protein>
<name>A0A0L8MBK9_STRVG</name>
<dbReference type="InterPro" id="IPR036291">
    <property type="entry name" value="NAD(P)-bd_dom_sf"/>
</dbReference>
<dbReference type="InterPro" id="IPR002347">
    <property type="entry name" value="SDR_fam"/>
</dbReference>
<keyword evidence="2" id="KW-0560">Oxidoreductase</keyword>
<dbReference type="SUPFAM" id="SSF51735">
    <property type="entry name" value="NAD(P)-binding Rossmann-fold domains"/>
    <property type="match status" value="1"/>
</dbReference>
<dbReference type="InterPro" id="IPR020904">
    <property type="entry name" value="Sc_DH/Rdtase_CS"/>
</dbReference>
<evidence type="ECO:0000256" key="1">
    <source>
        <dbReference type="ARBA" id="ARBA00006484"/>
    </source>
</evidence>
<dbReference type="eggNOG" id="COG1028">
    <property type="taxonomic scope" value="Bacteria"/>
</dbReference>
<feature type="domain" description="Ketoreductase" evidence="4">
    <location>
        <begin position="25"/>
        <end position="202"/>
    </location>
</feature>
<dbReference type="Pfam" id="PF13561">
    <property type="entry name" value="adh_short_C2"/>
    <property type="match status" value="1"/>
</dbReference>
<dbReference type="Proteomes" id="UP000037084">
    <property type="component" value="Unassembled WGS sequence"/>
</dbReference>
<dbReference type="GO" id="GO:0016491">
    <property type="term" value="F:oxidoreductase activity"/>
    <property type="evidence" value="ECO:0007669"/>
    <property type="project" value="UniProtKB-KW"/>
</dbReference>
<evidence type="ECO:0000259" key="4">
    <source>
        <dbReference type="SMART" id="SM00822"/>
    </source>
</evidence>
<organism evidence="5 6">
    <name type="scientific">Streptomyces virginiae</name>
    <name type="common">Streptomyces cinnamonensis</name>
    <dbReference type="NCBI Taxonomy" id="1961"/>
    <lineage>
        <taxon>Bacteria</taxon>
        <taxon>Bacillati</taxon>
        <taxon>Actinomycetota</taxon>
        <taxon>Actinomycetes</taxon>
        <taxon>Kitasatosporales</taxon>
        <taxon>Streptomycetaceae</taxon>
        <taxon>Streptomyces</taxon>
    </lineage>
</organism>
<reference evidence="6" key="1">
    <citation type="submission" date="2015-07" db="EMBL/GenBank/DDBJ databases">
        <authorList>
            <consortium name="Consortium for Microbial Forensics and Genomics (microFORGE)"/>
            <person name="Knight B.M."/>
            <person name="Roberts D.P."/>
            <person name="Lin D."/>
            <person name="Hari K."/>
            <person name="Fletcher J."/>
            <person name="Melcher U."/>
            <person name="Blagden T."/>
            <person name="Winegar R.A."/>
        </authorList>
    </citation>
    <scope>NUCLEOTIDE SEQUENCE [LARGE SCALE GENOMIC DNA]</scope>
    <source>
        <strain evidence="6">NRRL B-1447</strain>
    </source>
</reference>
<dbReference type="AlphaFoldDB" id="A0A0L8MBK9"/>
<dbReference type="EMBL" id="LGUV01000333">
    <property type="protein sequence ID" value="KOG47778.1"/>
    <property type="molecule type" value="Genomic_DNA"/>
</dbReference>
<evidence type="ECO:0000313" key="5">
    <source>
        <dbReference type="EMBL" id="KOG47778.1"/>
    </source>
</evidence>
<dbReference type="PRINTS" id="PR00080">
    <property type="entry name" value="SDRFAMILY"/>
</dbReference>
<comment type="similarity">
    <text evidence="1">Belongs to the short-chain dehydrogenases/reductases (SDR) family.</text>
</comment>
<gene>
    <name evidence="5" type="ORF">ADK75_22385</name>
</gene>
<evidence type="ECO:0000256" key="3">
    <source>
        <dbReference type="ARBA" id="ARBA00023027"/>
    </source>
</evidence>
<dbReference type="PROSITE" id="PS00061">
    <property type="entry name" value="ADH_SHORT"/>
    <property type="match status" value="1"/>
</dbReference>
<keyword evidence="3" id="KW-0520">NAD</keyword>
<dbReference type="PRINTS" id="PR00081">
    <property type="entry name" value="GDHRDH"/>
</dbReference>
<dbReference type="PANTHER" id="PTHR24321">
    <property type="entry name" value="DEHYDROGENASES, SHORT CHAIN"/>
    <property type="match status" value="1"/>
</dbReference>
<evidence type="ECO:0000313" key="6">
    <source>
        <dbReference type="Proteomes" id="UP000037084"/>
    </source>
</evidence>